<gene>
    <name evidence="10" type="ORF">SAMN02745111_00109</name>
</gene>
<dbReference type="PANTHER" id="PTHR12358:SF54">
    <property type="entry name" value="SPHINGOSINE KINASE RELATED PROTEIN"/>
    <property type="match status" value="1"/>
</dbReference>
<evidence type="ECO:0000256" key="3">
    <source>
        <dbReference type="ARBA" id="ARBA00022679"/>
    </source>
</evidence>
<dbReference type="GO" id="GO:0008654">
    <property type="term" value="P:phospholipid biosynthetic process"/>
    <property type="evidence" value="ECO:0007669"/>
    <property type="project" value="UniProtKB-KW"/>
</dbReference>
<dbReference type="Proteomes" id="UP000190814">
    <property type="component" value="Unassembled WGS sequence"/>
</dbReference>
<keyword evidence="4" id="KW-0547">Nucleotide-binding</keyword>
<protein>
    <submittedName>
        <fullName evidence="10">Lipid kinase, YegS/Rv2252/BmrU family</fullName>
    </submittedName>
</protein>
<dbReference type="AlphaFoldDB" id="A0A1T4V5T6"/>
<keyword evidence="11" id="KW-1185">Reference proteome</keyword>
<keyword evidence="8" id="KW-1208">Phospholipid metabolism</keyword>
<dbReference type="STRING" id="39495.SAMN02745111_00109"/>
<keyword evidence="7" id="KW-0594">Phospholipid biosynthesis</keyword>
<comment type="similarity">
    <text evidence="2">Belongs to the diacylglycerol/lipid kinase family.</text>
</comment>
<dbReference type="Gene3D" id="3.40.50.10330">
    <property type="entry name" value="Probable inorganic polyphosphate/atp-NAD kinase, domain 1"/>
    <property type="match status" value="1"/>
</dbReference>
<dbReference type="Pfam" id="PF00781">
    <property type="entry name" value="DAGK_cat"/>
    <property type="match status" value="1"/>
</dbReference>
<dbReference type="SUPFAM" id="SSF111331">
    <property type="entry name" value="NAD kinase/diacylglycerol kinase-like"/>
    <property type="match status" value="1"/>
</dbReference>
<dbReference type="InterPro" id="IPR045540">
    <property type="entry name" value="YegS/DAGK_C"/>
</dbReference>
<evidence type="ECO:0000256" key="6">
    <source>
        <dbReference type="ARBA" id="ARBA00022840"/>
    </source>
</evidence>
<sequence>MQYHFIVNPNAKSRSGRSVLSIIKPIVEEKIDEYEFHETSGPGDATEIAMMLTQNPLEKVVVVIGGDGTLNEVINGLVNYDNITLAVIPMGTGNDFARGLKISKRIKKTLNRIIKMEKIIKVNIGLTQFGNDDGLDYETYRFLVSSGVGYDARICEINNSSNTKSFLNKLNLGKLSYAYLGITQMMNSKYGDVTIELDDGTDVFVKDFIFCSAHNLPYEGGGFLFAPNALCDDGYLDLCVVNNISRFKALLLLPLALKGKHIGHGGVNVYRCKSVLINSKRRLSVHTDGETYDRQNYIKISILPKRIKMIV</sequence>
<evidence type="ECO:0000259" key="9">
    <source>
        <dbReference type="PROSITE" id="PS50146"/>
    </source>
</evidence>
<feature type="domain" description="DAGKc" evidence="9">
    <location>
        <begin position="1"/>
        <end position="131"/>
    </location>
</feature>
<proteinExistence type="inferred from homology"/>
<evidence type="ECO:0000313" key="11">
    <source>
        <dbReference type="Proteomes" id="UP000190814"/>
    </source>
</evidence>
<comment type="cofactor">
    <cofactor evidence="1">
        <name>Mg(2+)</name>
        <dbReference type="ChEBI" id="CHEBI:18420"/>
    </cofactor>
</comment>
<keyword evidence="5 10" id="KW-0418">Kinase</keyword>
<evidence type="ECO:0000256" key="4">
    <source>
        <dbReference type="ARBA" id="ARBA00022741"/>
    </source>
</evidence>
<dbReference type="InterPro" id="IPR005218">
    <property type="entry name" value="Diacylglycerol/lipid_kinase"/>
</dbReference>
<evidence type="ECO:0000256" key="7">
    <source>
        <dbReference type="ARBA" id="ARBA00023209"/>
    </source>
</evidence>
<name>A0A1T4V5T6_9FIRM</name>
<evidence type="ECO:0000256" key="8">
    <source>
        <dbReference type="ARBA" id="ARBA00023264"/>
    </source>
</evidence>
<dbReference type="RefSeq" id="WP_078765007.1">
    <property type="nucleotide sequence ID" value="NZ_FUXZ01000002.1"/>
</dbReference>
<dbReference type="Pfam" id="PF19279">
    <property type="entry name" value="YegS_C"/>
    <property type="match status" value="1"/>
</dbReference>
<evidence type="ECO:0000256" key="1">
    <source>
        <dbReference type="ARBA" id="ARBA00001946"/>
    </source>
</evidence>
<keyword evidence="7" id="KW-0443">Lipid metabolism</keyword>
<dbReference type="NCBIfam" id="TIGR00147">
    <property type="entry name" value="YegS/Rv2252/BmrU family lipid kinase"/>
    <property type="match status" value="1"/>
</dbReference>
<dbReference type="EMBL" id="FUXZ01000002">
    <property type="protein sequence ID" value="SKA59901.1"/>
    <property type="molecule type" value="Genomic_DNA"/>
</dbReference>
<organism evidence="10 11">
    <name type="scientific">Eubacterium uniforme</name>
    <dbReference type="NCBI Taxonomy" id="39495"/>
    <lineage>
        <taxon>Bacteria</taxon>
        <taxon>Bacillati</taxon>
        <taxon>Bacillota</taxon>
        <taxon>Clostridia</taxon>
        <taxon>Eubacteriales</taxon>
        <taxon>Eubacteriaceae</taxon>
        <taxon>Eubacterium</taxon>
    </lineage>
</organism>
<reference evidence="10 11" key="1">
    <citation type="submission" date="2017-02" db="EMBL/GenBank/DDBJ databases">
        <authorList>
            <person name="Peterson S.W."/>
        </authorList>
    </citation>
    <scope>NUCLEOTIDE SEQUENCE [LARGE SCALE GENOMIC DNA]</scope>
    <source>
        <strain evidence="10 11">ATCC 35992</strain>
    </source>
</reference>
<dbReference type="GO" id="GO:0016301">
    <property type="term" value="F:kinase activity"/>
    <property type="evidence" value="ECO:0007669"/>
    <property type="project" value="UniProtKB-KW"/>
</dbReference>
<dbReference type="OrthoDB" id="9786026at2"/>
<dbReference type="InterPro" id="IPR001206">
    <property type="entry name" value="Diacylglycerol_kinase_cat_dom"/>
</dbReference>
<evidence type="ECO:0000313" key="10">
    <source>
        <dbReference type="EMBL" id="SKA59901.1"/>
    </source>
</evidence>
<accession>A0A1T4V5T6</accession>
<keyword evidence="3" id="KW-0808">Transferase</keyword>
<dbReference type="InterPro" id="IPR017438">
    <property type="entry name" value="ATP-NAD_kinase_N"/>
</dbReference>
<evidence type="ECO:0000256" key="2">
    <source>
        <dbReference type="ARBA" id="ARBA00005983"/>
    </source>
</evidence>
<keyword evidence="6" id="KW-0067">ATP-binding</keyword>
<dbReference type="GO" id="GO:0005524">
    <property type="term" value="F:ATP binding"/>
    <property type="evidence" value="ECO:0007669"/>
    <property type="project" value="UniProtKB-KW"/>
</dbReference>
<dbReference type="PROSITE" id="PS50146">
    <property type="entry name" value="DAGK"/>
    <property type="match status" value="1"/>
</dbReference>
<keyword evidence="7" id="KW-0444">Lipid biosynthesis</keyword>
<dbReference type="SMART" id="SM00046">
    <property type="entry name" value="DAGKc"/>
    <property type="match status" value="1"/>
</dbReference>
<dbReference type="InterPro" id="IPR050187">
    <property type="entry name" value="Lipid_Phosphate_FormReg"/>
</dbReference>
<dbReference type="Gene3D" id="2.60.200.40">
    <property type="match status" value="1"/>
</dbReference>
<dbReference type="InterPro" id="IPR016064">
    <property type="entry name" value="NAD/diacylglycerol_kinase_sf"/>
</dbReference>
<evidence type="ECO:0000256" key="5">
    <source>
        <dbReference type="ARBA" id="ARBA00022777"/>
    </source>
</evidence>
<dbReference type="PANTHER" id="PTHR12358">
    <property type="entry name" value="SPHINGOSINE KINASE"/>
    <property type="match status" value="1"/>
</dbReference>